<comment type="subcellular location">
    <subcellularLocation>
        <location evidence="1">Cytoplasm</location>
    </subcellularLocation>
</comment>
<dbReference type="Gene3D" id="2.70.70.10">
    <property type="entry name" value="Glucose Permease (Domain IIA)"/>
    <property type="match status" value="1"/>
</dbReference>
<dbReference type="PANTHER" id="PTHR45008">
    <property type="entry name" value="PTS SYSTEM GLUCOSE-SPECIFIC EIIA COMPONENT"/>
    <property type="match status" value="1"/>
</dbReference>
<dbReference type="NCBIfam" id="TIGR00830">
    <property type="entry name" value="PTBA"/>
    <property type="match status" value="1"/>
</dbReference>
<dbReference type="RefSeq" id="WP_309848696.1">
    <property type="nucleotide sequence ID" value="NZ_BAAAIU010000004.1"/>
</dbReference>
<dbReference type="SUPFAM" id="SSF51261">
    <property type="entry name" value="Duplicated hybrid motif"/>
    <property type="match status" value="1"/>
</dbReference>
<dbReference type="GO" id="GO:0009401">
    <property type="term" value="P:phosphoenolpyruvate-dependent sugar phosphotransferase system"/>
    <property type="evidence" value="ECO:0007669"/>
    <property type="project" value="UniProtKB-KW"/>
</dbReference>
<keyword evidence="4" id="KW-0808">Transferase</keyword>
<dbReference type="PANTHER" id="PTHR45008:SF1">
    <property type="entry name" value="PTS SYSTEM GLUCOSE-SPECIFIC EIIA COMPONENT"/>
    <property type="match status" value="1"/>
</dbReference>
<evidence type="ECO:0000256" key="4">
    <source>
        <dbReference type="ARBA" id="ARBA00022679"/>
    </source>
</evidence>
<sequence length="154" mass="15305">MTAVRAPIAGHVLALADVPDPVFSAGMVGDGLAVSPAENAGRITVTSPIAGELVKVHPHAFVVVAESGVGVLVHVGLDTVGLKGRGFEVREDEGAVVEAGQPVLDVDVEAVVAAGLSPICPVVVLDTKPGDLGDLAVGGEVAAQGPLFQIPDPA</sequence>
<keyword evidence="6" id="KW-0418">Kinase</keyword>
<proteinExistence type="predicted"/>
<evidence type="ECO:0000256" key="6">
    <source>
        <dbReference type="ARBA" id="ARBA00022777"/>
    </source>
</evidence>
<keyword evidence="9" id="KW-1185">Reference proteome</keyword>
<accession>A0AAE3YEE4</accession>
<keyword evidence="2" id="KW-0813">Transport</keyword>
<evidence type="ECO:0000256" key="5">
    <source>
        <dbReference type="ARBA" id="ARBA00022683"/>
    </source>
</evidence>
<evidence type="ECO:0000313" key="9">
    <source>
        <dbReference type="Proteomes" id="UP001247307"/>
    </source>
</evidence>
<name>A0AAE3YEE4_9MICC</name>
<dbReference type="InterPro" id="IPR011055">
    <property type="entry name" value="Dup_hybrid_motif"/>
</dbReference>
<evidence type="ECO:0000259" key="7">
    <source>
        <dbReference type="PROSITE" id="PS51093"/>
    </source>
</evidence>
<dbReference type="EMBL" id="JAVDUI010000001">
    <property type="protein sequence ID" value="MDR6891197.1"/>
    <property type="molecule type" value="Genomic_DNA"/>
</dbReference>
<evidence type="ECO:0000256" key="1">
    <source>
        <dbReference type="ARBA" id="ARBA00004496"/>
    </source>
</evidence>
<dbReference type="PROSITE" id="PS51093">
    <property type="entry name" value="PTS_EIIA_TYPE_1"/>
    <property type="match status" value="1"/>
</dbReference>
<dbReference type="Pfam" id="PF00358">
    <property type="entry name" value="PTS_EIIA_1"/>
    <property type="match status" value="1"/>
</dbReference>
<feature type="domain" description="PTS EIIA type-1" evidence="7">
    <location>
        <begin position="20"/>
        <end position="126"/>
    </location>
</feature>
<evidence type="ECO:0000256" key="2">
    <source>
        <dbReference type="ARBA" id="ARBA00022448"/>
    </source>
</evidence>
<dbReference type="InterPro" id="IPR001127">
    <property type="entry name" value="PTS_EIIA_1_perm"/>
</dbReference>
<dbReference type="InterPro" id="IPR050890">
    <property type="entry name" value="PTS_EIIA_component"/>
</dbReference>
<keyword evidence="5" id="KW-0598">Phosphotransferase system</keyword>
<dbReference type="GO" id="GO:0005737">
    <property type="term" value="C:cytoplasm"/>
    <property type="evidence" value="ECO:0007669"/>
    <property type="project" value="UniProtKB-SubCell"/>
</dbReference>
<organism evidence="8 9">
    <name type="scientific">Falsarthrobacter nasiphocae</name>
    <dbReference type="NCBI Taxonomy" id="189863"/>
    <lineage>
        <taxon>Bacteria</taxon>
        <taxon>Bacillati</taxon>
        <taxon>Actinomycetota</taxon>
        <taxon>Actinomycetes</taxon>
        <taxon>Micrococcales</taxon>
        <taxon>Micrococcaceae</taxon>
        <taxon>Falsarthrobacter</taxon>
    </lineage>
</organism>
<reference evidence="8" key="1">
    <citation type="submission" date="2023-07" db="EMBL/GenBank/DDBJ databases">
        <title>Sequencing the genomes of 1000 actinobacteria strains.</title>
        <authorList>
            <person name="Klenk H.-P."/>
        </authorList>
    </citation>
    <scope>NUCLEOTIDE SEQUENCE</scope>
    <source>
        <strain evidence="8">DSM 13988</strain>
    </source>
</reference>
<dbReference type="PROSITE" id="PS00371">
    <property type="entry name" value="PTS_EIIA_TYPE_1_HIS"/>
    <property type="match status" value="1"/>
</dbReference>
<dbReference type="Proteomes" id="UP001247307">
    <property type="component" value="Unassembled WGS sequence"/>
</dbReference>
<dbReference type="AlphaFoldDB" id="A0AAE3YEE4"/>
<gene>
    <name evidence="8" type="ORF">J2S35_000137</name>
</gene>
<evidence type="ECO:0000256" key="3">
    <source>
        <dbReference type="ARBA" id="ARBA00022597"/>
    </source>
</evidence>
<comment type="caution">
    <text evidence="8">The sequence shown here is derived from an EMBL/GenBank/DDBJ whole genome shotgun (WGS) entry which is preliminary data.</text>
</comment>
<keyword evidence="3" id="KW-0762">Sugar transport</keyword>
<evidence type="ECO:0000313" key="8">
    <source>
        <dbReference type="EMBL" id="MDR6891197.1"/>
    </source>
</evidence>
<dbReference type="GO" id="GO:0016301">
    <property type="term" value="F:kinase activity"/>
    <property type="evidence" value="ECO:0007669"/>
    <property type="project" value="UniProtKB-KW"/>
</dbReference>
<protein>
    <submittedName>
        <fullName evidence="8">Glucose-specific phosphotransferase system IIA component</fullName>
    </submittedName>
</protein>